<evidence type="ECO:0000256" key="2">
    <source>
        <dbReference type="ARBA" id="ARBA00022980"/>
    </source>
</evidence>
<dbReference type="RefSeq" id="WP_015556241.1">
    <property type="nucleotide sequence ID" value="NC_021038.1"/>
</dbReference>
<feature type="domain" description="S1 motif" evidence="6">
    <location>
        <begin position="392"/>
        <end position="461"/>
    </location>
</feature>
<keyword evidence="2 7" id="KW-0689">Ribosomal protein</keyword>
<feature type="domain" description="S1 motif" evidence="6">
    <location>
        <begin position="217"/>
        <end position="286"/>
    </location>
</feature>
<dbReference type="GO" id="GO:0006412">
    <property type="term" value="P:translation"/>
    <property type="evidence" value="ECO:0007669"/>
    <property type="project" value="TreeGrafter"/>
</dbReference>
<dbReference type="AlphaFoldDB" id="A0AB94IWL5"/>
<evidence type="ECO:0000256" key="4">
    <source>
        <dbReference type="ARBA" id="ARBA00025604"/>
    </source>
</evidence>
<dbReference type="GO" id="GO:0003735">
    <property type="term" value="F:structural constituent of ribosome"/>
    <property type="evidence" value="ECO:0007669"/>
    <property type="project" value="TreeGrafter"/>
</dbReference>
<dbReference type="SMART" id="SM00316">
    <property type="entry name" value="S1"/>
    <property type="match status" value="5"/>
</dbReference>
<comment type="similarity">
    <text evidence="1">Belongs to the bacterial ribosomal protein bS1 family.</text>
</comment>
<dbReference type="PANTHER" id="PTHR10724">
    <property type="entry name" value="30S RIBOSOMAL PROTEIN S1"/>
    <property type="match status" value="1"/>
</dbReference>
<dbReference type="InterPro" id="IPR050437">
    <property type="entry name" value="Ribos_protein_bS1-like"/>
</dbReference>
<dbReference type="FunFam" id="2.40.50.140:FF:000103">
    <property type="entry name" value="protein RRP5 homolog"/>
    <property type="match status" value="2"/>
</dbReference>
<feature type="region of interest" description="Disordered" evidence="5">
    <location>
        <begin position="460"/>
        <end position="516"/>
    </location>
</feature>
<dbReference type="PROSITE" id="PS50126">
    <property type="entry name" value="S1"/>
    <property type="match status" value="5"/>
</dbReference>
<feature type="region of interest" description="Disordered" evidence="5">
    <location>
        <begin position="1"/>
        <end position="24"/>
    </location>
</feature>
<dbReference type="PANTHER" id="PTHR10724:SF7">
    <property type="entry name" value="SMALL RIBOSOMAL SUBUNIT PROTEIN BS1C"/>
    <property type="match status" value="1"/>
</dbReference>
<dbReference type="SUPFAM" id="SSF50249">
    <property type="entry name" value="Nucleic acid-binding proteins"/>
    <property type="match status" value="5"/>
</dbReference>
<dbReference type="KEGG" id="sbr:SY1_07730"/>
<dbReference type="GO" id="GO:0003729">
    <property type="term" value="F:mRNA binding"/>
    <property type="evidence" value="ECO:0007669"/>
    <property type="project" value="TreeGrafter"/>
</dbReference>
<dbReference type="Pfam" id="PF00575">
    <property type="entry name" value="S1"/>
    <property type="match status" value="4"/>
</dbReference>
<feature type="domain" description="S1 motif" evidence="6">
    <location>
        <begin position="303"/>
        <end position="376"/>
    </location>
</feature>
<gene>
    <name evidence="7" type="ORF">SY1_07730</name>
</gene>
<dbReference type="InterPro" id="IPR035104">
    <property type="entry name" value="Ribosomal_protein_S1-like"/>
</dbReference>
<sequence>MEQEMNRDMELEQAAQSDGQEMDQGKLMEEYDVATRLHPGEIIKDGTVVAETENGWLVDVGYKCEGLLPEKEWTHRILIEDVEKPKTGDKIEVQVVKIRDGEEAQLLLSRWRSEFDRRWAELEALLEGNETVQVKGLRKVKGGLMVECCGLEGFIPMSHIAENGRGSNLSSFIDETFEVKPLERDKRKHRLVFSRKDLVAKENAEKRAKFYDEVHEGDVLEGEVSSITDFGIFVNLKGAMDGLVHVSEITWKRNVRIRDLYKKGDKVTVKVIGLDKEKDRISLSIKQVQGDPWLTAGERIHKGDVMKGVVTNVTDFGAFVELEPGIEGLIHIGDISWARIKHPRDTFRKGQEVEVLVMDIALSEDPKKCRISLGYKQLNDPWKDIDKRYAVGQDLKVKVVRLAEFGAFVEAEEGVEALIHISQLSNRRVEKPGDVLHEGQEVVARMIEVNPEQRRMRLSLSALEEPTEPQQPKRDERQQHRKESREDRRSNAGDAGLDEGGLYQNPFAEAFKDKNF</sequence>
<comment type="function">
    <text evidence="4">Binds mRNA; thus facilitating recognition of the initiation point. It is needed to translate mRNA with a short Shine-Dalgarno (SD) purine-rich sequence.</text>
</comment>
<evidence type="ECO:0000259" key="6">
    <source>
        <dbReference type="PROSITE" id="PS50126"/>
    </source>
</evidence>
<dbReference type="PRINTS" id="PR00681">
    <property type="entry name" value="RIBOSOMALS1"/>
</dbReference>
<feature type="domain" description="S1 motif" evidence="6">
    <location>
        <begin position="123"/>
        <end position="196"/>
    </location>
</feature>
<evidence type="ECO:0000313" key="8">
    <source>
        <dbReference type="Proteomes" id="UP000008957"/>
    </source>
</evidence>
<evidence type="ECO:0000256" key="3">
    <source>
        <dbReference type="ARBA" id="ARBA00023274"/>
    </source>
</evidence>
<keyword evidence="3" id="KW-0687">Ribonucleoprotein</keyword>
<dbReference type="CDD" id="cd05688">
    <property type="entry name" value="S1_RPS1_repeat_ec3"/>
    <property type="match status" value="2"/>
</dbReference>
<proteinExistence type="inferred from homology"/>
<dbReference type="Proteomes" id="UP000008957">
    <property type="component" value="Chromosome"/>
</dbReference>
<feature type="compositionally biased region" description="Basic and acidic residues" evidence="5">
    <location>
        <begin position="1"/>
        <end position="10"/>
    </location>
</feature>
<feature type="compositionally biased region" description="Basic and acidic residues" evidence="5">
    <location>
        <begin position="471"/>
        <end position="491"/>
    </location>
</feature>
<name>A0AB94IWL5_9BACT</name>
<evidence type="ECO:0000313" key="7">
    <source>
        <dbReference type="EMBL" id="CBL28094.1"/>
    </source>
</evidence>
<evidence type="ECO:0000256" key="1">
    <source>
        <dbReference type="ARBA" id="ARBA00006767"/>
    </source>
</evidence>
<keyword evidence="8" id="KW-1185">Reference proteome</keyword>
<accession>A0AB94IWL5</accession>
<dbReference type="GO" id="GO:0022627">
    <property type="term" value="C:cytosolic small ribosomal subunit"/>
    <property type="evidence" value="ECO:0007669"/>
    <property type="project" value="TreeGrafter"/>
</dbReference>
<dbReference type="InterPro" id="IPR012340">
    <property type="entry name" value="NA-bd_OB-fold"/>
</dbReference>
<evidence type="ECO:0000256" key="5">
    <source>
        <dbReference type="SAM" id="MobiDB-lite"/>
    </source>
</evidence>
<organism evidence="7 8">
    <name type="scientific">Fretibacterium fastidiosum</name>
    <dbReference type="NCBI Taxonomy" id="651822"/>
    <lineage>
        <taxon>Bacteria</taxon>
        <taxon>Thermotogati</taxon>
        <taxon>Synergistota</taxon>
        <taxon>Synergistia</taxon>
        <taxon>Synergistales</taxon>
        <taxon>Aminobacteriaceae</taxon>
        <taxon>Fretibacterium</taxon>
    </lineage>
</organism>
<dbReference type="InterPro" id="IPR003029">
    <property type="entry name" value="S1_domain"/>
</dbReference>
<dbReference type="EMBL" id="FP929056">
    <property type="protein sequence ID" value="CBL28094.1"/>
    <property type="molecule type" value="Genomic_DNA"/>
</dbReference>
<protein>
    <submittedName>
        <fullName evidence="7">Ribosomal protein S1</fullName>
    </submittedName>
</protein>
<reference evidence="8" key="1">
    <citation type="submission" date="2010-03" db="EMBL/GenBank/DDBJ databases">
        <title>The genome sequence of Synergistetes sp. SGP1.</title>
        <authorList>
            <consortium name="metaHIT consortium -- http://www.metahit.eu/"/>
            <person name="Pajon A."/>
            <person name="Turner K."/>
            <person name="Parkhill J."/>
            <person name="Wade W."/>
            <person name="Vartoukian S."/>
        </authorList>
    </citation>
    <scope>NUCLEOTIDE SEQUENCE [LARGE SCALE GENOMIC DNA]</scope>
    <source>
        <strain evidence="8">SGP1</strain>
    </source>
</reference>
<feature type="domain" description="S1 motif" evidence="6">
    <location>
        <begin position="40"/>
        <end position="111"/>
    </location>
</feature>
<dbReference type="Gene3D" id="2.40.50.140">
    <property type="entry name" value="Nucleic acid-binding proteins"/>
    <property type="match status" value="5"/>
</dbReference>
<dbReference type="CDD" id="cd04465">
    <property type="entry name" value="S1_RPS1_repeat_ec2_hs2"/>
    <property type="match status" value="1"/>
</dbReference>
<reference evidence="7 8" key="2">
    <citation type="submission" date="2010-03" db="EMBL/GenBank/DDBJ databases">
        <authorList>
            <person name="Pajon A."/>
        </authorList>
    </citation>
    <scope>NUCLEOTIDE SEQUENCE [LARGE SCALE GENOMIC DNA]</scope>
    <source>
        <strain evidence="7 8">SGP1</strain>
    </source>
</reference>